<dbReference type="EMBL" id="JBHLWN010000097">
    <property type="protein sequence ID" value="MFC0215452.1"/>
    <property type="molecule type" value="Genomic_DNA"/>
</dbReference>
<dbReference type="CDD" id="cd00865">
    <property type="entry name" value="PEBP_bact_arch"/>
    <property type="match status" value="1"/>
</dbReference>
<dbReference type="Pfam" id="PF07833">
    <property type="entry name" value="Cu_amine_oxidN1"/>
    <property type="match status" value="1"/>
</dbReference>
<evidence type="ECO:0000259" key="1">
    <source>
        <dbReference type="Pfam" id="PF07833"/>
    </source>
</evidence>
<dbReference type="Proteomes" id="UP001589776">
    <property type="component" value="Unassembled WGS sequence"/>
</dbReference>
<comment type="caution">
    <text evidence="2">The sequence shown here is derived from an EMBL/GenBank/DDBJ whole genome shotgun (WGS) entry which is preliminary data.</text>
</comment>
<keyword evidence="3" id="KW-1185">Reference proteome</keyword>
<organism evidence="2 3">
    <name type="scientific">Paenibacillus chartarius</name>
    <dbReference type="NCBI Taxonomy" id="747481"/>
    <lineage>
        <taxon>Bacteria</taxon>
        <taxon>Bacillati</taxon>
        <taxon>Bacillota</taxon>
        <taxon>Bacilli</taxon>
        <taxon>Bacillales</taxon>
        <taxon>Paenibacillaceae</taxon>
        <taxon>Paenibacillus</taxon>
    </lineage>
</organism>
<dbReference type="Gene3D" id="3.90.280.10">
    <property type="entry name" value="PEBP-like"/>
    <property type="match status" value="1"/>
</dbReference>
<dbReference type="SUPFAM" id="SSF49777">
    <property type="entry name" value="PEBP-like"/>
    <property type="match status" value="1"/>
</dbReference>
<dbReference type="InterPro" id="IPR012854">
    <property type="entry name" value="Cu_amine_oxidase-like_N"/>
</dbReference>
<dbReference type="Gene3D" id="3.30.457.10">
    <property type="entry name" value="Copper amine oxidase-like, N-terminal domain"/>
    <property type="match status" value="1"/>
</dbReference>
<protein>
    <submittedName>
        <fullName evidence="2">YbhB/YbcL family Raf kinase inhibitor-like protein</fullName>
    </submittedName>
</protein>
<accession>A0ABV6DS19</accession>
<dbReference type="InterPro" id="IPR036582">
    <property type="entry name" value="Mao_N_sf"/>
</dbReference>
<dbReference type="PANTHER" id="PTHR30289:SF1">
    <property type="entry name" value="PEBP (PHOSPHATIDYLETHANOLAMINE-BINDING PROTEIN) FAMILY PROTEIN"/>
    <property type="match status" value="1"/>
</dbReference>
<dbReference type="PANTHER" id="PTHR30289">
    <property type="entry name" value="UNCHARACTERIZED PROTEIN YBCL-RELATED"/>
    <property type="match status" value="1"/>
</dbReference>
<evidence type="ECO:0000313" key="3">
    <source>
        <dbReference type="Proteomes" id="UP001589776"/>
    </source>
</evidence>
<keyword evidence="2" id="KW-0649">Protein kinase inhibitor</keyword>
<reference evidence="2 3" key="1">
    <citation type="submission" date="2024-09" db="EMBL/GenBank/DDBJ databases">
        <authorList>
            <person name="Sun Q."/>
            <person name="Mori K."/>
        </authorList>
    </citation>
    <scope>NUCLEOTIDE SEQUENCE [LARGE SCALE GENOMIC DNA]</scope>
    <source>
        <strain evidence="2 3">CCM 7759</strain>
    </source>
</reference>
<evidence type="ECO:0000313" key="2">
    <source>
        <dbReference type="EMBL" id="MFC0215452.1"/>
    </source>
</evidence>
<sequence>MRNVESYLTWNTPFTIRIGDNILSAKGEMINSLQLVPVRAVFEAAGLTVTWNGDEQTWHAGKDGLSVRQKLGDDTLFVNGVGHRLDHAAVMGPDGSILASVRTIPLALGLELHWDSASRVLNASPLPQQDNSKFYVSSPAFPAEGDIPPKYAHGGIQGGTNVSVPLQWKGAPEGTKSYALMMYDVHPIADNFIHWSVVNIPVSTTGLPEGAAGNLPAGMEVNAYFGMEPPRYSGDHLYRIAVYALDTDKLQLPEQTPVFAEQLEPLLQEHALAYAQTEGFFRNESLPAGRPALRD</sequence>
<feature type="domain" description="Copper amine oxidase-like N-terminal" evidence="1">
    <location>
        <begin position="29"/>
        <end position="120"/>
    </location>
</feature>
<proteinExistence type="predicted"/>
<dbReference type="GO" id="GO:0004860">
    <property type="term" value="F:protein kinase inhibitor activity"/>
    <property type="evidence" value="ECO:0007669"/>
    <property type="project" value="UniProtKB-KW"/>
</dbReference>
<dbReference type="NCBIfam" id="TIGR00481">
    <property type="entry name" value="YbhB/YbcL family Raf kinase inhibitor-like protein"/>
    <property type="match status" value="1"/>
</dbReference>
<gene>
    <name evidence="2" type="ORF">ACFFK0_23955</name>
</gene>
<dbReference type="InterPro" id="IPR005247">
    <property type="entry name" value="YbhB_YbcL/LppC-like"/>
</dbReference>
<dbReference type="RefSeq" id="WP_377472898.1">
    <property type="nucleotide sequence ID" value="NZ_JBHLWN010000097.1"/>
</dbReference>
<dbReference type="Pfam" id="PF01161">
    <property type="entry name" value="PBP"/>
    <property type="match status" value="1"/>
</dbReference>
<dbReference type="InterPro" id="IPR036610">
    <property type="entry name" value="PEBP-like_sf"/>
</dbReference>
<dbReference type="InterPro" id="IPR008914">
    <property type="entry name" value="PEBP"/>
</dbReference>
<dbReference type="SUPFAM" id="SSF55383">
    <property type="entry name" value="Copper amine oxidase, domain N"/>
    <property type="match status" value="1"/>
</dbReference>
<name>A0ABV6DS19_9BACL</name>